<proteinExistence type="inferred from homology"/>
<comment type="similarity">
    <text evidence="2">Belongs to the glycosyltransferase 47 family.</text>
</comment>
<dbReference type="GO" id="GO:0008378">
    <property type="term" value="F:galactosyltransferase activity"/>
    <property type="evidence" value="ECO:0007669"/>
    <property type="project" value="TreeGrafter"/>
</dbReference>
<dbReference type="GO" id="GO:0000139">
    <property type="term" value="C:Golgi membrane"/>
    <property type="evidence" value="ECO:0007669"/>
    <property type="project" value="UniProtKB-SubCell"/>
</dbReference>
<sequence length="457" mass="53099">MLENLNFKLDKFFPRKTIHSLLLFLFKCSLLLLILLLLFQIYSLRSILSSPPPPPLKPPSRCDAGLVYVYDLPPAFNADLLRNCRDLDPWISKCNTLSNAGFGPRATSLPAMPESLTSSWYWTDMFAAEVMYHARIMKHECRTTEPESATAFYIPFYAGVAVGKYLFTNRNYTARDRDYQCEDMLTWLKDQPPWRRSNGSDHFILLGRMTWDFRRKRDEDWGSSFVYMPLMKQIVRLTIERDPWDHGEISVPYPTGFHPKSKLEVDQWIDFVTSRNRTSLFTFVGAKRNKIKDDFRSLLLSYCFNETGSCRVVDCSGSRCYKGTPEIQEAFLGSDFCLQPRGDAHTRRSTFDCMLAGSIPVFFWRRSIEHQYELFLGDEPDRFSVFIDWKDVRNGVSIRKVLEGYSREEVRRMREKVISLIPNFIYGDGNGIGKDAFDIATDGVIKKIKDQNESNMR</sequence>
<keyword evidence="4" id="KW-0735">Signal-anchor</keyword>
<keyword evidence="3" id="KW-0328">Glycosyltransferase</keyword>
<dbReference type="Proteomes" id="UP000298416">
    <property type="component" value="Unassembled WGS sequence"/>
</dbReference>
<accession>A0A8X8W2G4</accession>
<feature type="transmembrane region" description="Helical" evidence="6">
    <location>
        <begin position="21"/>
        <end position="42"/>
    </location>
</feature>
<dbReference type="GO" id="GO:0009969">
    <property type="term" value="P:xyloglucan biosynthetic process"/>
    <property type="evidence" value="ECO:0007669"/>
    <property type="project" value="TreeGrafter"/>
</dbReference>
<evidence type="ECO:0000259" key="7">
    <source>
        <dbReference type="Pfam" id="PF03016"/>
    </source>
</evidence>
<evidence type="ECO:0000256" key="6">
    <source>
        <dbReference type="SAM" id="Phobius"/>
    </source>
</evidence>
<comment type="caution">
    <text evidence="8">The sequence shown here is derived from an EMBL/GenBank/DDBJ whole genome shotgun (WGS) entry which is preliminary data.</text>
</comment>
<comment type="subcellular location">
    <subcellularLocation>
        <location evidence="1">Golgi apparatus membrane</location>
        <topology evidence="1">Single-pass type II membrane protein</topology>
    </subcellularLocation>
</comment>
<dbReference type="InterPro" id="IPR004263">
    <property type="entry name" value="Exostosin"/>
</dbReference>
<keyword evidence="5" id="KW-0333">Golgi apparatus</keyword>
<evidence type="ECO:0000256" key="3">
    <source>
        <dbReference type="ARBA" id="ARBA00022676"/>
    </source>
</evidence>
<dbReference type="PANTHER" id="PTHR11062">
    <property type="entry name" value="EXOSTOSIN HEPARAN SULFATE GLYCOSYLTRANSFERASE -RELATED"/>
    <property type="match status" value="1"/>
</dbReference>
<dbReference type="OrthoDB" id="1924787at2759"/>
<keyword evidence="3" id="KW-0808">Transferase</keyword>
<feature type="domain" description="Exostosin GT47" evidence="7">
    <location>
        <begin position="62"/>
        <end position="401"/>
    </location>
</feature>
<dbReference type="EMBL" id="PNBA02000021">
    <property type="protein sequence ID" value="KAG6386826.1"/>
    <property type="molecule type" value="Genomic_DNA"/>
</dbReference>
<dbReference type="InterPro" id="IPR040911">
    <property type="entry name" value="Exostosin_GT47"/>
</dbReference>
<keyword evidence="9" id="KW-1185">Reference proteome</keyword>
<reference evidence="8" key="2">
    <citation type="submission" date="2020-08" db="EMBL/GenBank/DDBJ databases">
        <title>Plant Genome Project.</title>
        <authorList>
            <person name="Zhang R.-G."/>
        </authorList>
    </citation>
    <scope>NUCLEOTIDE SEQUENCE</scope>
    <source>
        <strain evidence="8">Huo1</strain>
        <tissue evidence="8">Leaf</tissue>
    </source>
</reference>
<dbReference type="PANTHER" id="PTHR11062:SF219">
    <property type="entry name" value="XYLOGLUCAN GALACTOSYLTRANSFERASE XLT2-LIKE"/>
    <property type="match status" value="1"/>
</dbReference>
<protein>
    <recommendedName>
        <fullName evidence="7">Exostosin GT47 domain-containing protein</fullName>
    </recommendedName>
</protein>
<dbReference type="Pfam" id="PF03016">
    <property type="entry name" value="Exostosin_GT47"/>
    <property type="match status" value="1"/>
</dbReference>
<evidence type="ECO:0000256" key="5">
    <source>
        <dbReference type="ARBA" id="ARBA00023034"/>
    </source>
</evidence>
<evidence type="ECO:0000256" key="1">
    <source>
        <dbReference type="ARBA" id="ARBA00004323"/>
    </source>
</evidence>
<keyword evidence="6" id="KW-0472">Membrane</keyword>
<gene>
    <name evidence="8" type="ORF">SASPL_152002</name>
</gene>
<name>A0A8X8W2G4_SALSN</name>
<reference evidence="8" key="1">
    <citation type="submission" date="2018-01" db="EMBL/GenBank/DDBJ databases">
        <authorList>
            <person name="Mao J.F."/>
        </authorList>
    </citation>
    <scope>NUCLEOTIDE SEQUENCE</scope>
    <source>
        <strain evidence="8">Huo1</strain>
        <tissue evidence="8">Leaf</tissue>
    </source>
</reference>
<keyword evidence="6" id="KW-0812">Transmembrane</keyword>
<evidence type="ECO:0000313" key="9">
    <source>
        <dbReference type="Proteomes" id="UP000298416"/>
    </source>
</evidence>
<evidence type="ECO:0000256" key="2">
    <source>
        <dbReference type="ARBA" id="ARBA00010271"/>
    </source>
</evidence>
<evidence type="ECO:0000313" key="8">
    <source>
        <dbReference type="EMBL" id="KAG6386826.1"/>
    </source>
</evidence>
<evidence type="ECO:0000256" key="4">
    <source>
        <dbReference type="ARBA" id="ARBA00022968"/>
    </source>
</evidence>
<dbReference type="AlphaFoldDB" id="A0A8X8W2G4"/>
<organism evidence="8">
    <name type="scientific">Salvia splendens</name>
    <name type="common">Scarlet sage</name>
    <dbReference type="NCBI Taxonomy" id="180675"/>
    <lineage>
        <taxon>Eukaryota</taxon>
        <taxon>Viridiplantae</taxon>
        <taxon>Streptophyta</taxon>
        <taxon>Embryophyta</taxon>
        <taxon>Tracheophyta</taxon>
        <taxon>Spermatophyta</taxon>
        <taxon>Magnoliopsida</taxon>
        <taxon>eudicotyledons</taxon>
        <taxon>Gunneridae</taxon>
        <taxon>Pentapetalae</taxon>
        <taxon>asterids</taxon>
        <taxon>lamiids</taxon>
        <taxon>Lamiales</taxon>
        <taxon>Lamiaceae</taxon>
        <taxon>Nepetoideae</taxon>
        <taxon>Mentheae</taxon>
        <taxon>Salviinae</taxon>
        <taxon>Salvia</taxon>
        <taxon>Salvia subgen. Calosphace</taxon>
        <taxon>core Calosphace</taxon>
    </lineage>
</organism>
<keyword evidence="6" id="KW-1133">Transmembrane helix</keyword>